<organism evidence="1">
    <name type="scientific">marine sediment metagenome</name>
    <dbReference type="NCBI Taxonomy" id="412755"/>
    <lineage>
        <taxon>unclassified sequences</taxon>
        <taxon>metagenomes</taxon>
        <taxon>ecological metagenomes</taxon>
    </lineage>
</organism>
<comment type="caution">
    <text evidence="1">The sequence shown here is derived from an EMBL/GenBank/DDBJ whole genome shotgun (WGS) entry which is preliminary data.</text>
</comment>
<sequence>MMSCRKCGKKSYVNGCVLCSDCVQLCTATPEDEVVHKIISRNTLLEHEVIRLRKIVDDMTESGDGHE</sequence>
<dbReference type="AlphaFoldDB" id="A0A0F9GMI1"/>
<evidence type="ECO:0000313" key="1">
    <source>
        <dbReference type="EMBL" id="KKL70655.1"/>
    </source>
</evidence>
<protein>
    <submittedName>
        <fullName evidence="1">Uncharacterized protein</fullName>
    </submittedName>
</protein>
<reference evidence="1" key="1">
    <citation type="journal article" date="2015" name="Nature">
        <title>Complex archaea that bridge the gap between prokaryotes and eukaryotes.</title>
        <authorList>
            <person name="Spang A."/>
            <person name="Saw J.H."/>
            <person name="Jorgensen S.L."/>
            <person name="Zaremba-Niedzwiedzka K."/>
            <person name="Martijn J."/>
            <person name="Lind A.E."/>
            <person name="van Eijk R."/>
            <person name="Schleper C."/>
            <person name="Guy L."/>
            <person name="Ettema T.J."/>
        </authorList>
    </citation>
    <scope>NUCLEOTIDE SEQUENCE</scope>
</reference>
<gene>
    <name evidence="1" type="ORF">LCGC14_2102750</name>
</gene>
<name>A0A0F9GMI1_9ZZZZ</name>
<accession>A0A0F9GMI1</accession>
<dbReference type="EMBL" id="LAZR01025836">
    <property type="protein sequence ID" value="KKL70655.1"/>
    <property type="molecule type" value="Genomic_DNA"/>
</dbReference>
<proteinExistence type="predicted"/>